<dbReference type="InterPro" id="IPR000436">
    <property type="entry name" value="Sushi_SCR_CCP_dom"/>
</dbReference>
<feature type="non-terminal residue" evidence="4">
    <location>
        <position position="1"/>
    </location>
</feature>
<evidence type="ECO:0000256" key="2">
    <source>
        <dbReference type="PROSITE-ProRule" id="PRU00302"/>
    </source>
</evidence>
<dbReference type="SMART" id="SM00032">
    <property type="entry name" value="CCP"/>
    <property type="match status" value="1"/>
</dbReference>
<keyword evidence="5" id="KW-1185">Reference proteome</keyword>
<sequence>QCERPDVGENRILTDESNNQTFTNGANLEYKCATGYVPVRSSASRTITCFGTEWSNLELQCK</sequence>
<keyword evidence="2" id="KW-0768">Sushi</keyword>
<gene>
    <name evidence="4" type="ORF">DAT39_013372</name>
</gene>
<proteinExistence type="predicted"/>
<comment type="caution">
    <text evidence="4">The sequence shown here is derived from an EMBL/GenBank/DDBJ whole genome shotgun (WGS) entry which is preliminary data.</text>
</comment>
<evidence type="ECO:0000313" key="4">
    <source>
        <dbReference type="EMBL" id="KAF5896946.1"/>
    </source>
</evidence>
<dbReference type="EMBL" id="QNUK01000255">
    <property type="protein sequence ID" value="KAF5896946.1"/>
    <property type="molecule type" value="Genomic_DNA"/>
</dbReference>
<organism evidence="4 5">
    <name type="scientific">Clarias magur</name>
    <name type="common">Asian catfish</name>
    <name type="synonym">Macropteronotus magur</name>
    <dbReference type="NCBI Taxonomy" id="1594786"/>
    <lineage>
        <taxon>Eukaryota</taxon>
        <taxon>Metazoa</taxon>
        <taxon>Chordata</taxon>
        <taxon>Craniata</taxon>
        <taxon>Vertebrata</taxon>
        <taxon>Euteleostomi</taxon>
        <taxon>Actinopterygii</taxon>
        <taxon>Neopterygii</taxon>
        <taxon>Teleostei</taxon>
        <taxon>Ostariophysi</taxon>
        <taxon>Siluriformes</taxon>
        <taxon>Clariidae</taxon>
        <taxon>Clarias</taxon>
    </lineage>
</organism>
<comment type="caution">
    <text evidence="2">Lacks conserved residue(s) required for the propagation of feature annotation.</text>
</comment>
<name>A0A8J4U1Y8_CLAMG</name>
<dbReference type="OrthoDB" id="6480633at2759"/>
<feature type="non-terminal residue" evidence="4">
    <location>
        <position position="62"/>
    </location>
</feature>
<dbReference type="Gene3D" id="2.10.70.10">
    <property type="entry name" value="Complement Module, domain 1"/>
    <property type="match status" value="1"/>
</dbReference>
<dbReference type="Proteomes" id="UP000727407">
    <property type="component" value="Unassembled WGS sequence"/>
</dbReference>
<accession>A0A8J4U1Y8</accession>
<dbReference type="InterPro" id="IPR035976">
    <property type="entry name" value="Sushi/SCR/CCP_sf"/>
</dbReference>
<dbReference type="SUPFAM" id="SSF57535">
    <property type="entry name" value="Complement control module/SCR domain"/>
    <property type="match status" value="1"/>
</dbReference>
<protein>
    <submittedName>
        <fullName evidence="4">Complement component receptor 1-like protein</fullName>
    </submittedName>
</protein>
<evidence type="ECO:0000256" key="1">
    <source>
        <dbReference type="ARBA" id="ARBA00023157"/>
    </source>
</evidence>
<dbReference type="PROSITE" id="PS50923">
    <property type="entry name" value="SUSHI"/>
    <property type="match status" value="1"/>
</dbReference>
<keyword evidence="4" id="KW-0675">Receptor</keyword>
<evidence type="ECO:0000259" key="3">
    <source>
        <dbReference type="PROSITE" id="PS50923"/>
    </source>
</evidence>
<dbReference type="AlphaFoldDB" id="A0A8J4U1Y8"/>
<keyword evidence="1" id="KW-1015">Disulfide bond</keyword>
<feature type="domain" description="Sushi" evidence="3">
    <location>
        <begin position="1"/>
        <end position="62"/>
    </location>
</feature>
<reference evidence="4" key="1">
    <citation type="submission" date="2020-07" db="EMBL/GenBank/DDBJ databases">
        <title>Clarias magur genome sequencing, assembly and annotation.</title>
        <authorList>
            <person name="Kushwaha B."/>
            <person name="Kumar R."/>
            <person name="Das P."/>
            <person name="Joshi C.G."/>
            <person name="Kumar D."/>
            <person name="Nagpure N.S."/>
            <person name="Pandey M."/>
            <person name="Agarwal S."/>
            <person name="Srivastava S."/>
            <person name="Singh M."/>
            <person name="Sahoo L."/>
            <person name="Jayasankar P."/>
            <person name="Meher P.K."/>
            <person name="Koringa P.G."/>
            <person name="Iquebal M.A."/>
            <person name="Das S.P."/>
            <person name="Bit A."/>
            <person name="Patnaik S."/>
            <person name="Patel N."/>
            <person name="Shah T.M."/>
            <person name="Hinsu A."/>
            <person name="Jena J.K."/>
        </authorList>
    </citation>
    <scope>NUCLEOTIDE SEQUENCE</scope>
    <source>
        <strain evidence="4">CIFAMagur01</strain>
        <tissue evidence="4">Testis</tissue>
    </source>
</reference>
<dbReference type="Pfam" id="PF00084">
    <property type="entry name" value="Sushi"/>
    <property type="match status" value="1"/>
</dbReference>
<evidence type="ECO:0000313" key="5">
    <source>
        <dbReference type="Proteomes" id="UP000727407"/>
    </source>
</evidence>
<dbReference type="CDD" id="cd00033">
    <property type="entry name" value="CCP"/>
    <property type="match status" value="1"/>
</dbReference>